<dbReference type="PANTHER" id="PTHR43788">
    <property type="entry name" value="DNA2/NAM7 HELICASE FAMILY MEMBER"/>
    <property type="match status" value="1"/>
</dbReference>
<dbReference type="Pfam" id="PF14490">
    <property type="entry name" value="HHH_RecD2"/>
    <property type="match status" value="1"/>
</dbReference>
<dbReference type="Gene3D" id="3.40.50.300">
    <property type="entry name" value="P-loop containing nucleotide triphosphate hydrolases"/>
    <property type="match status" value="2"/>
</dbReference>
<keyword evidence="2" id="KW-0067">ATP-binding</keyword>
<protein>
    <submittedName>
        <fullName evidence="4">AAA family ATPase</fullName>
    </submittedName>
</protein>
<dbReference type="GO" id="GO:0006310">
    <property type="term" value="P:DNA recombination"/>
    <property type="evidence" value="ECO:0007669"/>
    <property type="project" value="TreeGrafter"/>
</dbReference>
<evidence type="ECO:0000256" key="1">
    <source>
        <dbReference type="ARBA" id="ARBA00022741"/>
    </source>
</evidence>
<feature type="domain" description="AAA+ ATPase" evidence="3">
    <location>
        <begin position="356"/>
        <end position="490"/>
    </location>
</feature>
<dbReference type="AlphaFoldDB" id="A0AAW3IU29"/>
<dbReference type="CDD" id="cd17933">
    <property type="entry name" value="DEXSc_RecD-like"/>
    <property type="match status" value="1"/>
</dbReference>
<sequence>MNTATYEDKMRVTSIPFASTNMVIFTGIPLKKGSYQANSGKYYVTIKVNPDDIPVQPALGQHWSVKGTRQVQDIDIGDYVMQQHTYESPEHIECSLPETGEQLIRFIARGSDFKGIGESKARELWRHLGKDFHSTLRKDTPESRERLREVLSEGSMNALFKGYAKYKNLAYCNWMTENKIPASIQQRILKHHGEQSIEAIKHNPYVLMGFGMSFQDADEIATSPNHNYQLNLNDSRRLSAALEAAIRKEVDKVHTYTTQAKVRPYLNKLLKDKALTADAFKAGYDKAQYILNPETGTYHPTAQLLMEHVVAKRLKTLASQYNLFDEQANRAYCLAAGELPYDLTDKQVEAVITCLDNTVSCITGGAGTGKTTVLRTALRAYHQMGYEVHAVALSGRAAIRLHESIGFITSTIARLLRGEPIEPESDRKKHLLVIDEASMVDLPTMYRLVNHIHPSVRIILTGDPDQLPSIGCGKVLADIVLAKTIANTMLDIVKRQEVSTGIPEYSKLINHGTVPEQLSTGAIVFHETIKQDIAQVCCDLYQQSPENSRVMAPTKALVSDINKLTQSAVNPDGNRLEFQLHGDQFFMDLRQGDTVLFTQNHYDKGIQNGSLGTLTNVSSIGESCGEVTLDTGDKVEITQPLIDCMELGYAITLHKAQGSQFPRIIIALQTGRIIDRAWLYTAITRAEAEIHIVGSTEEFKTIIERPSNAHNRNSFLLEMLKTA</sequence>
<dbReference type="RefSeq" id="WP_053812383.1">
    <property type="nucleotide sequence ID" value="NZ_LIRS01000094.1"/>
</dbReference>
<evidence type="ECO:0000313" key="5">
    <source>
        <dbReference type="Proteomes" id="UP000037697"/>
    </source>
</evidence>
<dbReference type="Pfam" id="PF13604">
    <property type="entry name" value="AAA_30"/>
    <property type="match status" value="1"/>
</dbReference>
<reference evidence="4 5" key="1">
    <citation type="submission" date="2015-07" db="EMBL/GenBank/DDBJ databases">
        <title>Foodborne Vibrio parahaemolyticus Isolates.</title>
        <authorList>
            <person name="Ronholm J."/>
            <person name="Petronella N."/>
            <person name="Kenwell R."/>
            <person name="Banerjee S."/>
        </authorList>
    </citation>
    <scope>NUCLEOTIDE SEQUENCE [LARGE SCALE GENOMIC DNA]</scope>
    <source>
        <strain evidence="4 5">HS-06-05</strain>
    </source>
</reference>
<organism evidence="4 5">
    <name type="scientific">Vibrio parahaemolyticus</name>
    <dbReference type="NCBI Taxonomy" id="670"/>
    <lineage>
        <taxon>Bacteria</taxon>
        <taxon>Pseudomonadati</taxon>
        <taxon>Pseudomonadota</taxon>
        <taxon>Gammaproteobacteria</taxon>
        <taxon>Vibrionales</taxon>
        <taxon>Vibrionaceae</taxon>
        <taxon>Vibrio</taxon>
    </lineage>
</organism>
<name>A0AAW3IU29_VIBPH</name>
<dbReference type="InterPro" id="IPR003593">
    <property type="entry name" value="AAA+_ATPase"/>
</dbReference>
<dbReference type="PANTHER" id="PTHR43788:SF6">
    <property type="entry name" value="DNA HELICASE B"/>
    <property type="match status" value="1"/>
</dbReference>
<dbReference type="SUPFAM" id="SSF52540">
    <property type="entry name" value="P-loop containing nucleoside triphosphate hydrolases"/>
    <property type="match status" value="2"/>
</dbReference>
<comment type="caution">
    <text evidence="4">The sequence shown here is derived from an EMBL/GenBank/DDBJ whole genome shotgun (WGS) entry which is preliminary data.</text>
</comment>
<dbReference type="GO" id="GO:0009338">
    <property type="term" value="C:exodeoxyribonuclease V complex"/>
    <property type="evidence" value="ECO:0007669"/>
    <property type="project" value="TreeGrafter"/>
</dbReference>
<dbReference type="Proteomes" id="UP000037697">
    <property type="component" value="Unassembled WGS sequence"/>
</dbReference>
<proteinExistence type="predicted"/>
<dbReference type="SMART" id="SM00382">
    <property type="entry name" value="AAA"/>
    <property type="match status" value="1"/>
</dbReference>
<dbReference type="InterPro" id="IPR027785">
    <property type="entry name" value="UvrD-like_helicase_C"/>
</dbReference>
<evidence type="ECO:0000313" key="4">
    <source>
        <dbReference type="EMBL" id="KOY28492.1"/>
    </source>
</evidence>
<dbReference type="Gene3D" id="2.30.30.940">
    <property type="match status" value="1"/>
</dbReference>
<dbReference type="GO" id="GO:0005524">
    <property type="term" value="F:ATP binding"/>
    <property type="evidence" value="ECO:0007669"/>
    <property type="project" value="UniProtKB-KW"/>
</dbReference>
<gene>
    <name evidence="4" type="ORF">ACX05_18400</name>
</gene>
<keyword evidence="1" id="KW-0547">Nucleotide-binding</keyword>
<dbReference type="InterPro" id="IPR027417">
    <property type="entry name" value="P-loop_NTPase"/>
</dbReference>
<evidence type="ECO:0000256" key="2">
    <source>
        <dbReference type="ARBA" id="ARBA00022840"/>
    </source>
</evidence>
<accession>A0AAW3IU29</accession>
<dbReference type="CDD" id="cd18809">
    <property type="entry name" value="SF1_C_RecD"/>
    <property type="match status" value="1"/>
</dbReference>
<dbReference type="InterPro" id="IPR029493">
    <property type="entry name" value="RecD2-like_HHH"/>
</dbReference>
<dbReference type="GO" id="GO:0017116">
    <property type="term" value="F:single-stranded DNA helicase activity"/>
    <property type="evidence" value="ECO:0007669"/>
    <property type="project" value="TreeGrafter"/>
</dbReference>
<dbReference type="EMBL" id="LIRS01000094">
    <property type="protein sequence ID" value="KOY28492.1"/>
    <property type="molecule type" value="Genomic_DNA"/>
</dbReference>
<dbReference type="Pfam" id="PF13538">
    <property type="entry name" value="UvrD_C_2"/>
    <property type="match status" value="1"/>
</dbReference>
<evidence type="ECO:0000259" key="3">
    <source>
        <dbReference type="SMART" id="SM00382"/>
    </source>
</evidence>
<dbReference type="InterPro" id="IPR050534">
    <property type="entry name" value="Coronavir_polyprotein_1ab"/>
</dbReference>